<organism evidence="1 2">
    <name type="scientific">Streptoalloteichus tenebrarius (strain ATCC 17920 / DSM 40477 / JCM 4838 / CBS 697.72 / NBRC 16177 / NCIMB 11028 / NRRL B-12390 / A12253. 1 / ISP 5477)</name>
    <name type="common">Streptomyces tenebrarius</name>
    <dbReference type="NCBI Taxonomy" id="1933"/>
    <lineage>
        <taxon>Bacteria</taxon>
        <taxon>Bacillati</taxon>
        <taxon>Actinomycetota</taxon>
        <taxon>Actinomycetes</taxon>
        <taxon>Pseudonocardiales</taxon>
        <taxon>Pseudonocardiaceae</taxon>
        <taxon>Streptoalloteichus</taxon>
    </lineage>
</organism>
<reference evidence="1 2" key="1">
    <citation type="submission" date="2022-06" db="EMBL/GenBank/DDBJ databases">
        <title>Genomic Encyclopedia of Archaeal and Bacterial Type Strains, Phase II (KMG-II): from individual species to whole genera.</title>
        <authorList>
            <person name="Goeker M."/>
        </authorList>
    </citation>
    <scope>NUCLEOTIDE SEQUENCE [LARGE SCALE GENOMIC DNA]</scope>
    <source>
        <strain evidence="1 2">DSM 40477</strain>
    </source>
</reference>
<keyword evidence="2" id="KW-1185">Reference proteome</keyword>
<accession>A0ABT1I115</accession>
<protein>
    <submittedName>
        <fullName evidence="1">Uncharacterized protein</fullName>
    </submittedName>
</protein>
<dbReference type="RefSeq" id="WP_253672282.1">
    <property type="nucleotide sequence ID" value="NZ_JAMTCP010000042.1"/>
</dbReference>
<gene>
    <name evidence="1" type="ORF">LX15_005171</name>
</gene>
<name>A0ABT1I115_STRSD</name>
<comment type="caution">
    <text evidence="1">The sequence shown here is derived from an EMBL/GenBank/DDBJ whole genome shotgun (WGS) entry which is preliminary data.</text>
</comment>
<dbReference type="Proteomes" id="UP001205311">
    <property type="component" value="Unassembled WGS sequence"/>
</dbReference>
<evidence type="ECO:0000313" key="2">
    <source>
        <dbReference type="Proteomes" id="UP001205311"/>
    </source>
</evidence>
<sequence>MQNGAPHPQPAWDRAKSRVELVLHLDDVLDQADGVPFGLADRVLATLIDRWDDPAWR</sequence>
<dbReference type="EMBL" id="JAMTCP010000042">
    <property type="protein sequence ID" value="MCP2261445.1"/>
    <property type="molecule type" value="Genomic_DNA"/>
</dbReference>
<proteinExistence type="predicted"/>
<evidence type="ECO:0000313" key="1">
    <source>
        <dbReference type="EMBL" id="MCP2261445.1"/>
    </source>
</evidence>